<dbReference type="GeneID" id="73331125"/>
<reference evidence="1 2" key="1">
    <citation type="submission" date="2022-03" db="EMBL/GenBank/DDBJ databases">
        <title>Genome data of Colletotrichum spp.</title>
        <authorList>
            <person name="Utami Y.D."/>
            <person name="Hiruma K."/>
        </authorList>
    </citation>
    <scope>NUCLEOTIDE SEQUENCE [LARGE SCALE GENOMIC DNA]</scope>
    <source>
        <strain evidence="1 2">MAFF 239500</strain>
    </source>
</reference>
<protein>
    <submittedName>
        <fullName evidence="1">Uncharacterized protein</fullName>
    </submittedName>
</protein>
<evidence type="ECO:0000313" key="1">
    <source>
        <dbReference type="EMBL" id="GKT50142.1"/>
    </source>
</evidence>
<accession>A0AA37PDF2</accession>
<sequence>MSPAHFEDALKIDNVILDAHRHDSILSAEHCTFNGSGGRLNLAAHDNPLSRGVSRKLGVESAALCDETGEALKKHWGGDGKCRRIAGEKPKCRLH</sequence>
<proteinExistence type="predicted"/>
<comment type="caution">
    <text evidence="1">The sequence shown here is derived from an EMBL/GenBank/DDBJ whole genome shotgun (WGS) entry which is preliminary data.</text>
</comment>
<name>A0AA37PDF2_9PEZI</name>
<dbReference type="EMBL" id="BQXU01000034">
    <property type="protein sequence ID" value="GKT50142.1"/>
    <property type="molecule type" value="Genomic_DNA"/>
</dbReference>
<organism evidence="1 2">
    <name type="scientific">Colletotrichum spaethianum</name>
    <dbReference type="NCBI Taxonomy" id="700344"/>
    <lineage>
        <taxon>Eukaryota</taxon>
        <taxon>Fungi</taxon>
        <taxon>Dikarya</taxon>
        <taxon>Ascomycota</taxon>
        <taxon>Pezizomycotina</taxon>
        <taxon>Sordariomycetes</taxon>
        <taxon>Hypocreomycetidae</taxon>
        <taxon>Glomerellales</taxon>
        <taxon>Glomerellaceae</taxon>
        <taxon>Colletotrichum</taxon>
        <taxon>Colletotrichum spaethianum species complex</taxon>
    </lineage>
</organism>
<dbReference type="RefSeq" id="XP_049132492.1">
    <property type="nucleotide sequence ID" value="XM_049276535.1"/>
</dbReference>
<gene>
    <name evidence="1" type="ORF">ColSpa_10323</name>
</gene>
<dbReference type="AlphaFoldDB" id="A0AA37PDF2"/>
<keyword evidence="2" id="KW-1185">Reference proteome</keyword>
<evidence type="ECO:0000313" key="2">
    <source>
        <dbReference type="Proteomes" id="UP001055115"/>
    </source>
</evidence>
<dbReference type="Proteomes" id="UP001055115">
    <property type="component" value="Unassembled WGS sequence"/>
</dbReference>